<feature type="active site" description="Nucleophile" evidence="4">
    <location>
        <position position="324"/>
    </location>
</feature>
<evidence type="ECO:0000256" key="2">
    <source>
        <dbReference type="ARBA" id="ARBA00022801"/>
    </source>
</evidence>
<dbReference type="GO" id="GO:0005975">
    <property type="term" value="P:carbohydrate metabolic process"/>
    <property type="evidence" value="ECO:0007669"/>
    <property type="project" value="InterPro"/>
</dbReference>
<dbReference type="InterPro" id="IPR017853">
    <property type="entry name" value="GH"/>
</dbReference>
<dbReference type="GO" id="GO:0008422">
    <property type="term" value="F:beta-glucosidase activity"/>
    <property type="evidence" value="ECO:0007669"/>
    <property type="project" value="TreeGrafter"/>
</dbReference>
<accession>A0A9D1LYR5</accession>
<dbReference type="InterPro" id="IPR018120">
    <property type="entry name" value="Glyco_hydro_1_AS"/>
</dbReference>
<dbReference type="PRINTS" id="PR00131">
    <property type="entry name" value="GLHYDRLASE1"/>
</dbReference>
<organism evidence="6 7">
    <name type="scientific">Candidatus Limousia pullorum</name>
    <dbReference type="NCBI Taxonomy" id="2840860"/>
    <lineage>
        <taxon>Bacteria</taxon>
        <taxon>Bacillati</taxon>
        <taxon>Bacillota</taxon>
        <taxon>Clostridia</taxon>
        <taxon>Eubacteriales</taxon>
        <taxon>Oscillospiraceae</taxon>
        <taxon>Oscillospiraceae incertae sedis</taxon>
        <taxon>Candidatus Limousia</taxon>
    </lineage>
</organism>
<evidence type="ECO:0000256" key="4">
    <source>
        <dbReference type="PROSITE-ProRule" id="PRU10055"/>
    </source>
</evidence>
<dbReference type="PANTHER" id="PTHR10353:SF209">
    <property type="entry name" value="GALACTOLIPID GALACTOSYLTRANSFERASE SFR2, CHLOROPLASTIC"/>
    <property type="match status" value="1"/>
</dbReference>
<proteinExistence type="inferred from homology"/>
<gene>
    <name evidence="6" type="ORF">IAD22_06310</name>
</gene>
<dbReference type="Proteomes" id="UP000824118">
    <property type="component" value="Unassembled WGS sequence"/>
</dbReference>
<dbReference type="InterPro" id="IPR001360">
    <property type="entry name" value="Glyco_hydro_1"/>
</dbReference>
<reference evidence="6" key="1">
    <citation type="submission" date="2020-10" db="EMBL/GenBank/DDBJ databases">
        <authorList>
            <person name="Gilroy R."/>
        </authorList>
    </citation>
    <scope>NUCLEOTIDE SEQUENCE</scope>
    <source>
        <strain evidence="6">ChiGjej1B1-1684</strain>
    </source>
</reference>
<sequence>MRIEMLMGVATSATQIEGGDKNNTWYRFSKTGKCVDGTNCLRAADHYNRYREDIDLMASLGVEIYRMSLEWSRIEPQKGVFNKEAIDHYRDELEYLIEKGIKPLVTLHHFADPLWFADMGGFEKKRNVKYFLEYVEKVIESFGDIVSEFVTINEPNVYILNGYMLAYWPPLKGNYITGFRVCKNMARCHIGAYKLIHRMREEMGYKDTKVSFANHMVYFVPKNEKNPIHRMCTALYEYLFHTMINNSFYEGKTPLFMGKRLESGKYYDFIGINYYTRRAIGYFTSNEYKGESKSDLNWDIYPEGIRLITEDLYKKFKKEVYITENGVCDKNDILREKYIKDHIRELVYEGSPVTRYYHWSFLDNFEWREGEHARFGLVHVNYETQKRTVRKSAEFYKRLIKEKSTELLK</sequence>
<evidence type="ECO:0000256" key="5">
    <source>
        <dbReference type="RuleBase" id="RU003690"/>
    </source>
</evidence>
<dbReference type="AlphaFoldDB" id="A0A9D1LYR5"/>
<evidence type="ECO:0000313" key="6">
    <source>
        <dbReference type="EMBL" id="HIU50608.1"/>
    </source>
</evidence>
<dbReference type="PANTHER" id="PTHR10353">
    <property type="entry name" value="GLYCOSYL HYDROLASE"/>
    <property type="match status" value="1"/>
</dbReference>
<dbReference type="Gene3D" id="3.20.20.80">
    <property type="entry name" value="Glycosidases"/>
    <property type="match status" value="1"/>
</dbReference>
<name>A0A9D1LYR5_9FIRM</name>
<dbReference type="Pfam" id="PF00232">
    <property type="entry name" value="Glyco_hydro_1"/>
    <property type="match status" value="1"/>
</dbReference>
<comment type="caution">
    <text evidence="6">The sequence shown here is derived from an EMBL/GenBank/DDBJ whole genome shotgun (WGS) entry which is preliminary data.</text>
</comment>
<evidence type="ECO:0000313" key="7">
    <source>
        <dbReference type="Proteomes" id="UP000824118"/>
    </source>
</evidence>
<protein>
    <submittedName>
        <fullName evidence="6">Glycoside hydrolase family 1 protein</fullName>
    </submittedName>
</protein>
<evidence type="ECO:0000256" key="3">
    <source>
        <dbReference type="ARBA" id="ARBA00023295"/>
    </source>
</evidence>
<dbReference type="PROSITE" id="PS00572">
    <property type="entry name" value="GLYCOSYL_HYDROL_F1_1"/>
    <property type="match status" value="1"/>
</dbReference>
<evidence type="ECO:0000256" key="1">
    <source>
        <dbReference type="ARBA" id="ARBA00010838"/>
    </source>
</evidence>
<keyword evidence="3" id="KW-0326">Glycosidase</keyword>
<comment type="similarity">
    <text evidence="1 5">Belongs to the glycosyl hydrolase 1 family.</text>
</comment>
<reference evidence="6" key="2">
    <citation type="journal article" date="2021" name="PeerJ">
        <title>Extensive microbial diversity within the chicken gut microbiome revealed by metagenomics and culture.</title>
        <authorList>
            <person name="Gilroy R."/>
            <person name="Ravi A."/>
            <person name="Getino M."/>
            <person name="Pursley I."/>
            <person name="Horton D.L."/>
            <person name="Alikhan N.F."/>
            <person name="Baker D."/>
            <person name="Gharbi K."/>
            <person name="Hall N."/>
            <person name="Watson M."/>
            <person name="Adriaenssens E.M."/>
            <person name="Foster-Nyarko E."/>
            <person name="Jarju S."/>
            <person name="Secka A."/>
            <person name="Antonio M."/>
            <person name="Oren A."/>
            <person name="Chaudhuri R.R."/>
            <person name="La Ragione R."/>
            <person name="Hildebrand F."/>
            <person name="Pallen M.J."/>
        </authorList>
    </citation>
    <scope>NUCLEOTIDE SEQUENCE</scope>
    <source>
        <strain evidence="6">ChiGjej1B1-1684</strain>
    </source>
</reference>
<dbReference type="SUPFAM" id="SSF51445">
    <property type="entry name" value="(Trans)glycosidases"/>
    <property type="match status" value="1"/>
</dbReference>
<keyword evidence="2 6" id="KW-0378">Hydrolase</keyword>
<dbReference type="EMBL" id="DVNG01000092">
    <property type="protein sequence ID" value="HIU50608.1"/>
    <property type="molecule type" value="Genomic_DNA"/>
</dbReference>